<dbReference type="GO" id="GO:0016491">
    <property type="term" value="F:oxidoreductase activity"/>
    <property type="evidence" value="ECO:0007669"/>
    <property type="project" value="UniProtKB-KW"/>
</dbReference>
<accession>A0A0D6JVU9</accession>
<keyword evidence="1" id="KW-0560">Oxidoreductase</keyword>
<dbReference type="EMBL" id="CSTE01000005">
    <property type="protein sequence ID" value="CQR53275.1"/>
    <property type="molecule type" value="Genomic_DNA"/>
</dbReference>
<dbReference type="InterPro" id="IPR036291">
    <property type="entry name" value="NAD(P)-bd_dom_sf"/>
</dbReference>
<evidence type="ECO:0000313" key="3">
    <source>
        <dbReference type="EMBL" id="CQR53275.1"/>
    </source>
</evidence>
<gene>
    <name evidence="3" type="ORF">BN996_03552</name>
</gene>
<dbReference type="InterPro" id="IPR051267">
    <property type="entry name" value="STEAP_metalloreductase"/>
</dbReference>
<dbReference type="Gene3D" id="3.40.50.720">
    <property type="entry name" value="NAD(P)-binding Rossmann-like Domain"/>
    <property type="match status" value="1"/>
</dbReference>
<feature type="domain" description="Pyrroline-5-carboxylate reductase catalytic N-terminal" evidence="2">
    <location>
        <begin position="3"/>
        <end position="92"/>
    </location>
</feature>
<name>A0A0D6JVU9_9EURY</name>
<evidence type="ECO:0000259" key="2">
    <source>
        <dbReference type="Pfam" id="PF03807"/>
    </source>
</evidence>
<dbReference type="PANTHER" id="PTHR14239">
    <property type="entry name" value="DUDULIN-RELATED"/>
    <property type="match status" value="1"/>
</dbReference>
<evidence type="ECO:0000313" key="4">
    <source>
        <dbReference type="Proteomes" id="UP000198902"/>
    </source>
</evidence>
<dbReference type="InterPro" id="IPR028939">
    <property type="entry name" value="P5C_Rdtase_cat_N"/>
</dbReference>
<organism evidence="3 4">
    <name type="scientific">Haloferax massiliensis</name>
    <dbReference type="NCBI Taxonomy" id="1476858"/>
    <lineage>
        <taxon>Archaea</taxon>
        <taxon>Methanobacteriati</taxon>
        <taxon>Methanobacteriota</taxon>
        <taxon>Stenosarchaea group</taxon>
        <taxon>Halobacteria</taxon>
        <taxon>Halobacteriales</taxon>
        <taxon>Haloferacaceae</taxon>
        <taxon>Haloferax</taxon>
    </lineage>
</organism>
<evidence type="ECO:0000256" key="1">
    <source>
        <dbReference type="ARBA" id="ARBA00023002"/>
    </source>
</evidence>
<proteinExistence type="predicted"/>
<dbReference type="Proteomes" id="UP000198902">
    <property type="component" value="Unassembled WGS sequence"/>
</dbReference>
<dbReference type="Pfam" id="PF03807">
    <property type="entry name" value="F420_oxidored"/>
    <property type="match status" value="1"/>
</dbReference>
<dbReference type="SUPFAM" id="SSF51735">
    <property type="entry name" value="NAD(P)-binding Rossmann-fold domains"/>
    <property type="match status" value="1"/>
</dbReference>
<keyword evidence="4" id="KW-1185">Reference proteome</keyword>
<dbReference type="PANTHER" id="PTHR14239:SF10">
    <property type="entry name" value="REDUCTASE"/>
    <property type="match status" value="1"/>
</dbReference>
<dbReference type="AlphaFoldDB" id="A0A0D6JVU9"/>
<protein>
    <submittedName>
        <fullName evidence="3">NADP oxidoreductase coenzyme F420-dependent</fullName>
    </submittedName>
</protein>
<dbReference type="OrthoDB" id="8635at2157"/>
<dbReference type="RefSeq" id="WP_089781227.1">
    <property type="nucleotide sequence ID" value="NZ_CABLRR010000005.1"/>
</dbReference>
<sequence>MDIGILGAGRLGGTLAQLLVEAGHEVAIANDSGVESMADLSETLGPQLRAVEPKRAIRFGDVVFLAIPFRERDSLPDADQFAEKIVVDAMNPYTENFHVIDLGDDTSSELVAAQLPDAKLVKSFNTIHWETLRDLGHPDLPESERLAVFLAGDDSDAKARVAGLIRDIGFGPVDVGGLVPGGELLEPGSALYKREITVEEARETVRTLRARQG</sequence>
<reference evidence="4" key="1">
    <citation type="submission" date="2015-03" db="EMBL/GenBank/DDBJ databases">
        <authorList>
            <person name="Urmite Genomes"/>
        </authorList>
    </citation>
    <scope>NUCLEOTIDE SEQUENCE [LARGE SCALE GENOMIC DNA]</scope>
    <source>
        <strain evidence="4">Arc-Hr</strain>
    </source>
</reference>